<comment type="caution">
    <text evidence="7">The sequence shown here is derived from an EMBL/GenBank/DDBJ whole genome shotgun (WGS) entry which is preliminary data.</text>
</comment>
<evidence type="ECO:0000256" key="2">
    <source>
        <dbReference type="ARBA" id="ARBA00023015"/>
    </source>
</evidence>
<proteinExistence type="predicted"/>
<reference evidence="7" key="1">
    <citation type="journal article" date="2019" name="bioRxiv">
        <title>The Genome of the Zebra Mussel, Dreissena polymorpha: A Resource for Invasive Species Research.</title>
        <authorList>
            <person name="McCartney M.A."/>
            <person name="Auch B."/>
            <person name="Kono T."/>
            <person name="Mallez S."/>
            <person name="Zhang Y."/>
            <person name="Obille A."/>
            <person name="Becker A."/>
            <person name="Abrahante J.E."/>
            <person name="Garbe J."/>
            <person name="Badalamenti J.P."/>
            <person name="Herman A."/>
            <person name="Mangelson H."/>
            <person name="Liachko I."/>
            <person name="Sullivan S."/>
            <person name="Sone E.D."/>
            <person name="Koren S."/>
            <person name="Silverstein K.A.T."/>
            <person name="Beckman K.B."/>
            <person name="Gohl D.M."/>
        </authorList>
    </citation>
    <scope>NUCLEOTIDE SEQUENCE</scope>
    <source>
        <strain evidence="7">Duluth1</strain>
        <tissue evidence="7">Whole animal</tissue>
    </source>
</reference>
<keyword evidence="3" id="KW-0804">Transcription</keyword>
<organism evidence="7 8">
    <name type="scientific">Dreissena polymorpha</name>
    <name type="common">Zebra mussel</name>
    <name type="synonym">Mytilus polymorpha</name>
    <dbReference type="NCBI Taxonomy" id="45954"/>
    <lineage>
        <taxon>Eukaryota</taxon>
        <taxon>Metazoa</taxon>
        <taxon>Spiralia</taxon>
        <taxon>Lophotrochozoa</taxon>
        <taxon>Mollusca</taxon>
        <taxon>Bivalvia</taxon>
        <taxon>Autobranchia</taxon>
        <taxon>Heteroconchia</taxon>
        <taxon>Euheterodonta</taxon>
        <taxon>Imparidentia</taxon>
        <taxon>Neoheterodontei</taxon>
        <taxon>Myida</taxon>
        <taxon>Dreissenoidea</taxon>
        <taxon>Dreissenidae</taxon>
        <taxon>Dreissena</taxon>
    </lineage>
</organism>
<evidence type="ECO:0000259" key="6">
    <source>
        <dbReference type="PROSITE" id="PS50888"/>
    </source>
</evidence>
<keyword evidence="8" id="KW-1185">Reference proteome</keyword>
<dbReference type="InterPro" id="IPR011598">
    <property type="entry name" value="bHLH_dom"/>
</dbReference>
<dbReference type="PROSITE" id="PS50888">
    <property type="entry name" value="BHLH"/>
    <property type="match status" value="1"/>
</dbReference>
<dbReference type="CDD" id="cd18954">
    <property type="entry name" value="bHLH_TS_bHLHe22_bHLHb5"/>
    <property type="match status" value="1"/>
</dbReference>
<comment type="subcellular location">
    <subcellularLocation>
        <location evidence="1">Nucleus</location>
    </subcellularLocation>
</comment>
<protein>
    <recommendedName>
        <fullName evidence="6">BHLH domain-containing protein</fullName>
    </recommendedName>
</protein>
<dbReference type="EMBL" id="JAIWYP010000007">
    <property type="protein sequence ID" value="KAH3797834.1"/>
    <property type="molecule type" value="Genomic_DNA"/>
</dbReference>
<keyword evidence="2" id="KW-0805">Transcription regulation</keyword>
<gene>
    <name evidence="7" type="ORF">DPMN_151422</name>
</gene>
<dbReference type="AlphaFoldDB" id="A0A9D4FHL3"/>
<dbReference type="GO" id="GO:0061564">
    <property type="term" value="P:axon development"/>
    <property type="evidence" value="ECO:0007669"/>
    <property type="project" value="TreeGrafter"/>
</dbReference>
<sequence length="236" mass="26459">MDLSAELAMVKGHDNGNTDPADTPGSGDPVKGLFELSDVSSGTATIRRGADKPSHMDPEKNNAISNQKQLFVADAHFDRNSSKTNPQNHYLYENRQPQFNFKDVFKNDPQEENCSSDEDNDDLLSDAWGDFGQVYKGHSTRGKIKHKKETGEKVVRLNVNARERRRMHDLNETLDELRSVIPYAHSPSVRKLSKIATLLLAKNYIMMQANALDEMRRIIGCMNAAVPTVMNPNIGF</sequence>
<name>A0A9D4FHL3_DREPO</name>
<reference evidence="7" key="2">
    <citation type="submission" date="2020-11" db="EMBL/GenBank/DDBJ databases">
        <authorList>
            <person name="McCartney M.A."/>
            <person name="Auch B."/>
            <person name="Kono T."/>
            <person name="Mallez S."/>
            <person name="Becker A."/>
            <person name="Gohl D.M."/>
            <person name="Silverstein K.A.T."/>
            <person name="Koren S."/>
            <person name="Bechman K.B."/>
            <person name="Herman A."/>
            <person name="Abrahante J.E."/>
            <person name="Garbe J."/>
        </authorList>
    </citation>
    <scope>NUCLEOTIDE SEQUENCE</scope>
    <source>
        <strain evidence="7">Duluth1</strain>
        <tissue evidence="7">Whole animal</tissue>
    </source>
</reference>
<evidence type="ECO:0000256" key="4">
    <source>
        <dbReference type="ARBA" id="ARBA00023242"/>
    </source>
</evidence>
<evidence type="ECO:0000256" key="3">
    <source>
        <dbReference type="ARBA" id="ARBA00023163"/>
    </source>
</evidence>
<feature type="domain" description="BHLH" evidence="6">
    <location>
        <begin position="154"/>
        <end position="208"/>
    </location>
</feature>
<evidence type="ECO:0000313" key="8">
    <source>
        <dbReference type="Proteomes" id="UP000828390"/>
    </source>
</evidence>
<dbReference type="InterPro" id="IPR050359">
    <property type="entry name" value="bHLH_transcription_factors"/>
</dbReference>
<dbReference type="SUPFAM" id="SSF47459">
    <property type="entry name" value="HLH, helix-loop-helix DNA-binding domain"/>
    <property type="match status" value="1"/>
</dbReference>
<dbReference type="SMART" id="SM00353">
    <property type="entry name" value="HLH"/>
    <property type="match status" value="1"/>
</dbReference>
<dbReference type="InterPro" id="IPR036638">
    <property type="entry name" value="HLH_DNA-bd_sf"/>
</dbReference>
<dbReference type="GO" id="GO:0046983">
    <property type="term" value="F:protein dimerization activity"/>
    <property type="evidence" value="ECO:0007669"/>
    <property type="project" value="InterPro"/>
</dbReference>
<evidence type="ECO:0000313" key="7">
    <source>
        <dbReference type="EMBL" id="KAH3797834.1"/>
    </source>
</evidence>
<dbReference type="GO" id="GO:0007423">
    <property type="term" value="P:sensory organ development"/>
    <property type="evidence" value="ECO:0007669"/>
    <property type="project" value="TreeGrafter"/>
</dbReference>
<dbReference type="GO" id="GO:0070888">
    <property type="term" value="F:E-box binding"/>
    <property type="evidence" value="ECO:0007669"/>
    <property type="project" value="TreeGrafter"/>
</dbReference>
<evidence type="ECO:0000256" key="1">
    <source>
        <dbReference type="ARBA" id="ARBA00004123"/>
    </source>
</evidence>
<dbReference type="PANTHER" id="PTHR19290:SF104">
    <property type="entry name" value="GH17679P"/>
    <property type="match status" value="1"/>
</dbReference>
<dbReference type="Proteomes" id="UP000828390">
    <property type="component" value="Unassembled WGS sequence"/>
</dbReference>
<evidence type="ECO:0000256" key="5">
    <source>
        <dbReference type="SAM" id="MobiDB-lite"/>
    </source>
</evidence>
<dbReference type="PANTHER" id="PTHR19290">
    <property type="entry name" value="BASIC HELIX-LOOP-HELIX PROTEIN NEUROGENIN-RELATED"/>
    <property type="match status" value="1"/>
</dbReference>
<dbReference type="GO" id="GO:0045944">
    <property type="term" value="P:positive regulation of transcription by RNA polymerase II"/>
    <property type="evidence" value="ECO:0007669"/>
    <property type="project" value="TreeGrafter"/>
</dbReference>
<dbReference type="GO" id="GO:0005634">
    <property type="term" value="C:nucleus"/>
    <property type="evidence" value="ECO:0007669"/>
    <property type="project" value="UniProtKB-SubCell"/>
</dbReference>
<accession>A0A9D4FHL3</accession>
<feature type="region of interest" description="Disordered" evidence="5">
    <location>
        <begin position="11"/>
        <end position="31"/>
    </location>
</feature>
<dbReference type="FunFam" id="4.10.280.10:FF:000026">
    <property type="entry name" value="Basic helix-loop-helix family, member e23"/>
    <property type="match status" value="1"/>
</dbReference>
<dbReference type="GO" id="GO:0000981">
    <property type="term" value="F:DNA-binding transcription factor activity, RNA polymerase II-specific"/>
    <property type="evidence" value="ECO:0007669"/>
    <property type="project" value="TreeGrafter"/>
</dbReference>
<keyword evidence="4" id="KW-0539">Nucleus</keyword>
<dbReference type="Pfam" id="PF00010">
    <property type="entry name" value="HLH"/>
    <property type="match status" value="1"/>
</dbReference>
<dbReference type="Gene3D" id="4.10.280.10">
    <property type="entry name" value="Helix-loop-helix DNA-binding domain"/>
    <property type="match status" value="1"/>
</dbReference>